<feature type="transmembrane region" description="Helical" evidence="2">
    <location>
        <begin position="869"/>
        <end position="889"/>
    </location>
</feature>
<feature type="transmembrane region" description="Helical" evidence="2">
    <location>
        <begin position="1319"/>
        <end position="1337"/>
    </location>
</feature>
<keyword evidence="2" id="KW-0812">Transmembrane</keyword>
<dbReference type="Pfam" id="PF13692">
    <property type="entry name" value="Glyco_trans_1_4"/>
    <property type="match status" value="1"/>
</dbReference>
<keyword evidence="4" id="KW-1185">Reference proteome</keyword>
<evidence type="ECO:0000313" key="3">
    <source>
        <dbReference type="EMBL" id="KAK0386712.1"/>
    </source>
</evidence>
<evidence type="ECO:0000313" key="4">
    <source>
        <dbReference type="Proteomes" id="UP001175261"/>
    </source>
</evidence>
<feature type="compositionally biased region" description="Acidic residues" evidence="1">
    <location>
        <begin position="2806"/>
        <end position="2815"/>
    </location>
</feature>
<dbReference type="Proteomes" id="UP001175261">
    <property type="component" value="Unassembled WGS sequence"/>
</dbReference>
<feature type="transmembrane region" description="Helical" evidence="2">
    <location>
        <begin position="1035"/>
        <end position="1053"/>
    </location>
</feature>
<proteinExistence type="predicted"/>
<feature type="region of interest" description="Disordered" evidence="1">
    <location>
        <begin position="2790"/>
        <end position="2882"/>
    </location>
</feature>
<reference evidence="3" key="1">
    <citation type="submission" date="2022-10" db="EMBL/GenBank/DDBJ databases">
        <title>Determination and structural analysis of whole genome sequence of Sarocladium strictum F4-1.</title>
        <authorList>
            <person name="Hu L."/>
            <person name="Jiang Y."/>
        </authorList>
    </citation>
    <scope>NUCLEOTIDE SEQUENCE</scope>
    <source>
        <strain evidence="3">F4-1</strain>
    </source>
</reference>
<accession>A0AA39GII7</accession>
<name>A0AA39GII7_SARSR</name>
<feature type="compositionally biased region" description="Basic and acidic residues" evidence="1">
    <location>
        <begin position="2792"/>
        <end position="2805"/>
    </location>
</feature>
<feature type="transmembrane region" description="Helical" evidence="2">
    <location>
        <begin position="909"/>
        <end position="933"/>
    </location>
</feature>
<feature type="compositionally biased region" description="Acidic residues" evidence="1">
    <location>
        <begin position="2838"/>
        <end position="2848"/>
    </location>
</feature>
<comment type="caution">
    <text evidence="3">The sequence shown here is derived from an EMBL/GenBank/DDBJ whole genome shotgun (WGS) entry which is preliminary data.</text>
</comment>
<keyword evidence="2" id="KW-0472">Membrane</keyword>
<keyword evidence="2" id="KW-1133">Transmembrane helix</keyword>
<feature type="compositionally biased region" description="Polar residues" evidence="1">
    <location>
        <begin position="2866"/>
        <end position="2882"/>
    </location>
</feature>
<feature type="transmembrane region" description="Helical" evidence="2">
    <location>
        <begin position="1229"/>
        <end position="1247"/>
    </location>
</feature>
<protein>
    <recommendedName>
        <fullName evidence="5">Glycosyl transferase</fullName>
    </recommendedName>
</protein>
<gene>
    <name evidence="3" type="ORF">NLU13_6547</name>
</gene>
<dbReference type="SUPFAM" id="SSF53756">
    <property type="entry name" value="UDP-Glycosyltransferase/glycogen phosphorylase"/>
    <property type="match status" value="1"/>
</dbReference>
<feature type="transmembrane region" description="Helical" evidence="2">
    <location>
        <begin position="1294"/>
        <end position="1313"/>
    </location>
</feature>
<organism evidence="3 4">
    <name type="scientific">Sarocladium strictum</name>
    <name type="common">Black bundle disease fungus</name>
    <name type="synonym">Acremonium strictum</name>
    <dbReference type="NCBI Taxonomy" id="5046"/>
    <lineage>
        <taxon>Eukaryota</taxon>
        <taxon>Fungi</taxon>
        <taxon>Dikarya</taxon>
        <taxon>Ascomycota</taxon>
        <taxon>Pezizomycotina</taxon>
        <taxon>Sordariomycetes</taxon>
        <taxon>Hypocreomycetidae</taxon>
        <taxon>Hypocreales</taxon>
        <taxon>Sarocladiaceae</taxon>
        <taxon>Sarocladium</taxon>
    </lineage>
</organism>
<feature type="transmembrane region" description="Helical" evidence="2">
    <location>
        <begin position="977"/>
        <end position="1000"/>
    </location>
</feature>
<dbReference type="PANTHER" id="PTHR12526">
    <property type="entry name" value="GLYCOSYLTRANSFERASE"/>
    <property type="match status" value="1"/>
</dbReference>
<dbReference type="PANTHER" id="PTHR12526:SF630">
    <property type="entry name" value="GLYCOSYLTRANSFERASE"/>
    <property type="match status" value="1"/>
</dbReference>
<feature type="transmembrane region" description="Helical" evidence="2">
    <location>
        <begin position="1349"/>
        <end position="1369"/>
    </location>
</feature>
<feature type="transmembrane region" description="Helical" evidence="2">
    <location>
        <begin position="42"/>
        <end position="65"/>
    </location>
</feature>
<evidence type="ECO:0000256" key="2">
    <source>
        <dbReference type="SAM" id="Phobius"/>
    </source>
</evidence>
<sequence length="2882" mass="324706">MASFFQPGSNDPAISECPPQRFQVYCNSILPISQRLVSWHQLATLIIGCVAVAVPLTIVIFLWAWRRLSSLSSRQSKRRSGIGLRGKVHNSAPLAIPGGKAIKSFIICDNVDGFMPESLDRDYDLLLLPMTAVDMTPEFDSNVALSLTAPSNLQAQVAVALFDLSLMDLDSLSPSNLSTTVNWILLAKKRNHVVGLALRFTSAHDPDLVNNLISSLYHKGAPVIAICNHDASTWDSISLEVLSGIIIESACILPNGERRDYFKAHRLRQLMARCSEQRVEKPDFFVGFHDTWDRRPHPSIIRRAVKLADHFGAVVEHGPASPEERSNSPLRAASSTLSGFEYLRRGDCAEIQKSWITELRKPLVPTDDRAPEHSSLPLKDLEVVLPQIQRLLLPRALPEALRHVQQERTFPIASPHYANTAPNRGSFWEQTGDGEPLSSRGCFSITTEASSQEYDAVVKVQKHLRDLHMLHVVEGDEAYKHLEGYRRLVKFTECNELVHRLINGLVANQICIYKGLDTGFGVPSREVSFWGVSRSRDAAVATSVDIFVSQKAPDDATTILHTWLAHHGLSRAQRFEIEMQFELANNIPSPDGLPCSIKTAINQASYSEVLALLHQIRVSHMNHTLRAPITAYCRTKLLDEASRLSWNHLQARAALDGSLGMRELLRMRLEHFVRLGARRLPSLDNLMAIYLALERIVEDALFTGDREPLNALVNSLLVAYDPWSSWTHCDHVDINADLFALIFFTVLKRVAFEEVYFEATDRCPFFLPQPDQAAVFSELWVLGSQCEIYFSLLPRDLGQIVYTRYQAFLQDNPPTAGDRKGTEIMTMYSGSDVASPDEEEAETAKDGSSAVRMTSHQRIELWKKRMTEMGAMSIFCLPAVIDVLLLTFVGRGMFMTAFMTPAHLQAASYALLISLLLTAGVTGWVGSTGNFYLAHYAYDNMIYFHVQRLSGGFVLALLVAAGGIVGFSLAYDAAVGFVFAAYVIVITTYLNLLGIMATMHQANSPITSGRTVIWRTMPVILVSPILTTFVSGYDLVIYLPVTYSFLLLLLWQYRRLCHEWSEWMDNIPNFTEKDVLEWHKKKLSSGTDSDDQAENQNKDAQNALHLAVVGFQARSRDAVRNGHMKDPFVAKAAAGMPYVAWLFKKTAPDAKAPEPFSTSYFTQLGEAVKQQRQLSRGLKEHNVLMLFRQAKYDLAQNLGLFLVALMDRWVAIVMAARKPSPTIYTDARSRYGVCFALLYFCFSVMLLDTTLQKYWSVRFEPSTDKLEDLDHARLVAKQSERQRLKKLASATSELLIKIMFVFGLTTLLIWVLVKTPQTTMLYYLYVLGYTGVIVMQFNRCFTTNVRAHVTIIMLSSLAGFVVGITLRALPQTAGWFYADILAQNVASVLAATCTFLWSLRDWSSPSGADINPSTGKSEVEEVLVQRRLCSGTSTGTTVAASRVANIYGTSVCHSHESRLSMNILDLLHNSLSHPSETAKRAAWSEKLVRRALDLWRTDRLLIVVASRDSFHHAGLSDVGSFSRFDNGSLKVTVGFLGQDELRRDSWQSLLATLAAEAVLYHVARAEFNYSHSKALHAEHFLHGTVLISKRLEFELSQEDSRSLDRMCRRTTTLLLKYLCLGTSVDSEWSSLPIVVRENIVARIVGGSLVSTEDWRAWESRTSVGLDTADFHLHLTALIFQKCNESHYSLNEFPNKPLLESSRHVAELSPIVIGNTMPPTRLLQSWFRKALSLSVTCVKWIAIVSGAGSDIERELWYCLRGTFLRSWSLRVILLVWQACRYLKNAWLFTVLIYHRPNLLKTMRLASKGSRRKIVRNSITVELPRRTITGFATDEEDGAMVLSVYDGALKEPPAGKSPMFKAVYEGCRLKGRVDEGTVGTSYQYAEGHRGRWPITKEVMGNSFRTIGFYDKYGRVSRGIITLGVTEFAFRYHFKSAPKGSADVLAADFKLVDSGSDDILSVYWGVPLGHDGSDYDWVPSSRISRIVKVISGKRYVTEAEYPHRRDPVITTFLEEDDGGRTAIARCPRVFDEEALLLARPNNLSFDMDDLLIYHTPLQVKQMRRHAGRKPTFLSNLHPLTWLTWSGKRVYHSVPTWRIRTELWNDWIKSGTLDAVSACWMDEYILRKEPLLRRYWKARDRGQLSRAKKALDDRLDQITSAIEIATEVSEVCLLPIRTADLYAMGLGKDANEVTNRPEDCFSDTKDRISVIFNDIGCWPEAPGGVSNCRRDLVNGHSTIRNHVLAECANDFGIPRFQVEKNVQSIKLLPLWGLDGKTASHGLIDNLLQSQVDEKIRDTDVQRDIVDLFIPLLRDFVKGARTKRYSRDDLIKYSNVMLSMSKYYEHKDYSRTWASKEVEDAWAEAWLIPYNDPNIADPSKCFEIERPSMSDFREALGIYLAYFFIFSVKIPERCPRVFQSTHHGISSLFGMVLKHRRGVTFGIWDHAILWRECCLNISPAQCELPISVQSMILCGIGLATRLAYFHADVIMPCTSLFNPMWEAEIGTDQGKLGSRSAFSRRIDPIVNGISNMDAFTPVDKVRTEKPTVVMLSNVQFIKGVKIAILAADLIVNRFGFKDYQLVVYGAKDRQPSYALEMAKLIVDNNLSENVHLAGFGNPKEVLKDAWLFMNSSISEGLPLAIGEAALAGVPIVATEVGATALVLTDPKDQDQRYGEVVPPNDPVALARAQISMLSMVGPWAKFTETQYTDENTTLPDEITAADVEWLTERMHSKTEDRRKLGLLSREVVLHSFHGNRYLREHEQMYWIQWHQAKMRADAALDVIARRTYKFGSYQPLRYHDPEDQTPREGVDDAESSSGDDSEGKEMAVARVSSQVQFRKWQDFEDEPPAEEESEKPQRRRRRLSKQLPDSRPSTRLSMQATTPHSAV</sequence>
<dbReference type="EMBL" id="JAPDFR010000005">
    <property type="protein sequence ID" value="KAK0386712.1"/>
    <property type="molecule type" value="Genomic_DNA"/>
</dbReference>
<evidence type="ECO:0008006" key="5">
    <source>
        <dbReference type="Google" id="ProtNLM"/>
    </source>
</evidence>
<dbReference type="Gene3D" id="3.40.50.2000">
    <property type="entry name" value="Glycogen Phosphorylase B"/>
    <property type="match status" value="1"/>
</dbReference>
<evidence type="ECO:0000256" key="1">
    <source>
        <dbReference type="SAM" id="MobiDB-lite"/>
    </source>
</evidence>
<feature type="transmembrane region" description="Helical" evidence="2">
    <location>
        <begin position="953"/>
        <end position="971"/>
    </location>
</feature>
<feature type="transmembrane region" description="Helical" evidence="2">
    <location>
        <begin position="1375"/>
        <end position="1397"/>
    </location>
</feature>